<dbReference type="PANTHER" id="PTHR47784">
    <property type="entry name" value="STEROL UPTAKE CONTROL PROTEIN 2"/>
    <property type="match status" value="1"/>
</dbReference>
<dbReference type="PANTHER" id="PTHR47784:SF5">
    <property type="entry name" value="STEROL UPTAKE CONTROL PROTEIN 2"/>
    <property type="match status" value="1"/>
</dbReference>
<sequence>MPSRKSHGKSHHGCLQCKQRRIKCDETRPHCGSCRKKHIACTFESYHPQDFRPWGFSAADPGRSTSSTSSLALGDLELLNHWHTAVASSLAQNEALVDVFQTHVPHKGISYPFLMHGILAISALHISREMSDSRCQKYATMAIQHHTISLSLSALNLSHITPANCHALFACSLLIASFSFGYRGSDTPRSMTMSEVISALQLLRGSASIAETARPWIERGDLKPLLKFTRGAQQSQTSQVNEIHTRLKALLGLQANAWLFKCQRMPVVQKSIQKLIDVVDSYVATENPRTILAWPTMIEAEYLDLVLEKEPMSLVTLAHYGALLHLMTKAWWMKGWGETMVNLAKGCLDMSLQSAIAWPLAVINNSGAGE</sequence>
<dbReference type="Proteomes" id="UP001153618">
    <property type="component" value="Unassembled WGS sequence"/>
</dbReference>
<dbReference type="InterPro" id="IPR001138">
    <property type="entry name" value="Zn2Cys6_DnaBD"/>
</dbReference>
<protein>
    <recommendedName>
        <fullName evidence="5">Zn(2)-C6 fungal-type domain-containing protein</fullName>
    </recommendedName>
</protein>
<dbReference type="OrthoDB" id="5386330at2759"/>
<evidence type="ECO:0000256" key="3">
    <source>
        <dbReference type="ARBA" id="ARBA00023163"/>
    </source>
</evidence>
<keyword evidence="4" id="KW-0539">Nucleus</keyword>
<accession>A0A9W4ICS1</accession>
<dbReference type="PROSITE" id="PS50048">
    <property type="entry name" value="ZN2_CY6_FUNGAL_2"/>
    <property type="match status" value="1"/>
</dbReference>
<evidence type="ECO:0000313" key="7">
    <source>
        <dbReference type="Proteomes" id="UP001153618"/>
    </source>
</evidence>
<dbReference type="InterPro" id="IPR036864">
    <property type="entry name" value="Zn2-C6_fun-type_DNA-bd_sf"/>
</dbReference>
<evidence type="ECO:0000256" key="2">
    <source>
        <dbReference type="ARBA" id="ARBA00023125"/>
    </source>
</evidence>
<name>A0A9W4ICS1_PENOL</name>
<organism evidence="6 7">
    <name type="scientific">Penicillium olsonii</name>
    <dbReference type="NCBI Taxonomy" id="99116"/>
    <lineage>
        <taxon>Eukaryota</taxon>
        <taxon>Fungi</taxon>
        <taxon>Dikarya</taxon>
        <taxon>Ascomycota</taxon>
        <taxon>Pezizomycotina</taxon>
        <taxon>Eurotiomycetes</taxon>
        <taxon>Eurotiomycetidae</taxon>
        <taxon>Eurotiales</taxon>
        <taxon>Aspergillaceae</taxon>
        <taxon>Penicillium</taxon>
    </lineage>
</organism>
<dbReference type="GO" id="GO:0008270">
    <property type="term" value="F:zinc ion binding"/>
    <property type="evidence" value="ECO:0007669"/>
    <property type="project" value="InterPro"/>
</dbReference>
<dbReference type="SUPFAM" id="SSF57701">
    <property type="entry name" value="Zn2/Cys6 DNA-binding domain"/>
    <property type="match status" value="1"/>
</dbReference>
<evidence type="ECO:0000259" key="5">
    <source>
        <dbReference type="PROSITE" id="PS50048"/>
    </source>
</evidence>
<dbReference type="GO" id="GO:0003677">
    <property type="term" value="F:DNA binding"/>
    <property type="evidence" value="ECO:0007669"/>
    <property type="project" value="UniProtKB-KW"/>
</dbReference>
<evidence type="ECO:0000256" key="4">
    <source>
        <dbReference type="ARBA" id="ARBA00023242"/>
    </source>
</evidence>
<dbReference type="Pfam" id="PF00172">
    <property type="entry name" value="Zn_clus"/>
    <property type="match status" value="1"/>
</dbReference>
<reference evidence="6" key="1">
    <citation type="submission" date="2021-07" db="EMBL/GenBank/DDBJ databases">
        <authorList>
            <person name="Branca A.L. A."/>
        </authorList>
    </citation>
    <scope>NUCLEOTIDE SEQUENCE</scope>
</reference>
<comment type="caution">
    <text evidence="6">The sequence shown here is derived from an EMBL/GenBank/DDBJ whole genome shotgun (WGS) entry which is preliminary data.</text>
</comment>
<dbReference type="SMART" id="SM00066">
    <property type="entry name" value="GAL4"/>
    <property type="match status" value="1"/>
</dbReference>
<dbReference type="PROSITE" id="PS00463">
    <property type="entry name" value="ZN2_CY6_FUNGAL_1"/>
    <property type="match status" value="1"/>
</dbReference>
<feature type="domain" description="Zn(2)-C6 fungal-type" evidence="5">
    <location>
        <begin position="13"/>
        <end position="43"/>
    </location>
</feature>
<dbReference type="GO" id="GO:0001228">
    <property type="term" value="F:DNA-binding transcription activator activity, RNA polymerase II-specific"/>
    <property type="evidence" value="ECO:0007669"/>
    <property type="project" value="TreeGrafter"/>
</dbReference>
<dbReference type="InterPro" id="IPR053157">
    <property type="entry name" value="Sterol_Uptake_Regulator"/>
</dbReference>
<dbReference type="CDD" id="cd00067">
    <property type="entry name" value="GAL4"/>
    <property type="match status" value="1"/>
</dbReference>
<evidence type="ECO:0000313" key="6">
    <source>
        <dbReference type="EMBL" id="CAG8262201.1"/>
    </source>
</evidence>
<evidence type="ECO:0000256" key="1">
    <source>
        <dbReference type="ARBA" id="ARBA00023015"/>
    </source>
</evidence>
<gene>
    <name evidence="6" type="ORF">POLS_LOCUS9030</name>
</gene>
<keyword evidence="2" id="KW-0238">DNA-binding</keyword>
<dbReference type="AlphaFoldDB" id="A0A9W4ICS1"/>
<keyword evidence="7" id="KW-1185">Reference proteome</keyword>
<dbReference type="Gene3D" id="4.10.240.10">
    <property type="entry name" value="Zn(2)-C6 fungal-type DNA-binding domain"/>
    <property type="match status" value="1"/>
</dbReference>
<keyword evidence="1" id="KW-0805">Transcription regulation</keyword>
<proteinExistence type="predicted"/>
<dbReference type="EMBL" id="CAJVOS010000082">
    <property type="protein sequence ID" value="CAG8262201.1"/>
    <property type="molecule type" value="Genomic_DNA"/>
</dbReference>
<keyword evidence="3" id="KW-0804">Transcription</keyword>